<keyword evidence="1" id="KW-0547">Nucleotide-binding</keyword>
<dbReference type="Pfam" id="PF05729">
    <property type="entry name" value="NACHT"/>
    <property type="match status" value="1"/>
</dbReference>
<dbReference type="Gene3D" id="3.40.50.300">
    <property type="entry name" value="P-loop containing nucleotide triphosphate hydrolases"/>
    <property type="match status" value="1"/>
</dbReference>
<evidence type="ECO:0000259" key="4">
    <source>
        <dbReference type="PROSITE" id="PS50837"/>
    </source>
</evidence>
<dbReference type="Gene3D" id="3.80.10.10">
    <property type="entry name" value="Ribonuclease Inhibitor"/>
    <property type="match status" value="3"/>
</dbReference>
<dbReference type="Pfam" id="PF20706">
    <property type="entry name" value="GT4-conflict"/>
    <property type="match status" value="1"/>
</dbReference>
<evidence type="ECO:0000313" key="5">
    <source>
        <dbReference type="EMBL" id="CAH3116688.1"/>
    </source>
</evidence>
<accession>A0AAU9WK22</accession>
<dbReference type="GO" id="GO:0005524">
    <property type="term" value="F:ATP binding"/>
    <property type="evidence" value="ECO:0007669"/>
    <property type="project" value="UniProtKB-KW"/>
</dbReference>
<dbReference type="InterPro" id="IPR032675">
    <property type="entry name" value="LRR_dom_sf"/>
</dbReference>
<feature type="region of interest" description="Disordered" evidence="3">
    <location>
        <begin position="1"/>
        <end position="26"/>
    </location>
</feature>
<proteinExistence type="predicted"/>
<dbReference type="SUPFAM" id="SSF53756">
    <property type="entry name" value="UDP-Glycosyltransferase/glycogen phosphorylase"/>
    <property type="match status" value="1"/>
</dbReference>
<name>A0AAU9WK22_9CNID</name>
<sequence length="1639" mass="182726">MSRLQKDSTIPSVASTSQEDQESRTLKVTLLSSEWRSSTDGDLSTINRELAIQLAKHPNVDVSILLPNCNGEDRSSAESHNVKLIEADKTPGVEPVLCLSSPPINHTMDCVISHGVHLGQLIPLLKKNPNYSLCKWIQVVHSALEEDGMYKNISEGEKMQKTEIQLCKMADQVITIGPKLAEVYKRHLCGAKQEKKVFDLTPGIFSEFLEVEQATEERGTFCILVIGSGDSCEDSNVKGYDIAARAIAELKDESYKLKFVCPAGGKGVIVAKKLLHCGISPNQLIVRSFDDSREVLADLFCEVDLAIMPSRTEGFGITALQALSAGLPVLVSGNSGLGEALKEVPFGPQSVVDSEDPKDWAREIKRVRQKDREVRLSESRSLRKKYMKKYSWEEPCKSLVIKMKSLVFVCLENKVTIPGTDKRPASVSADQSRKRHRKELAIHDYCNCLAIIRQLLKNEYNRRSQLKPLLWDNTIQLPLEDVYTRLKILCRRKQDFLLENNEVNMSEIFKSGDNNLVLVEGSPGVGKTTFCLKIAHDWANKATSKVDSFPQFEVVLLLKCHDIHGDIVDAIDTQLLTESKKNAEAIKKELIDYIEDFHNQEKVLIILDGLDELPEMSESCVDKLLQKKIFPFCYVLATSGQEKGIVVRKKVNFDMLLQIEGFTQEDAFSYIRKHFKNTGPENVSNGERLITEMQTNSFLDALWNNPLNLLLLCIVFEDHKGELPSYHTELYQIILCCLLRRYCAKHNLEAPADDEALTRHFEDSLLVLGELAWRCLKEDRFSFREEELVEFESRHESLAARKLGLVFKEASLRKINPQHEYFFFHKTFQEYLAAFYLAHMLLKQMVDFSELDFYEDLVKRYRQVFVFMSGILGGEAGLLFEQIGKKLKYENWDWCKCSEEGATFFHECFSESRNYEEVAMALCSFIPFPQTVTIDLSDEALTTEWFIILNACTSFSQLQLPVHLAIRNLDYNIWANVNSDLLVDFMAFNTRLQTLSFSVMYMTEEIATLLCRVLRVDSTAYSFTLEVTCSNISSVEVDAISDSLAANKTLTTVSFQLPCKILEDYVAILDKGLSADTPLTSIVLKTFGPWTETEAELLRKILLNRSLTSQSLAVGGKMRDSLATSVSEGLVANSSVKSLALIFCGKLSYSGLSLLKEGFLGNTSLESLQLKVFGELPTNWANICGTLQSAIKSTTTFTVYPNVTGMVGNSQLAFLCPVLKGNISASKLHSVTVNIWGELDCSGATDLCTLLIASSASCVNLNMNGRITDSVADCLFRHFNKLDTLSYLSIDIWGEVMGDGKNTLQRLSSNQIYFFAFNVHSFNSDNKICREVCLSTDDSSPITPVFAKVKDGCVTKLNVSINNPGSISEDWKCNLFEGLAKNECVTTLNLVFNNIYFLKKRDALGDGLGENTSLTTLSLTVNNYNYMQGDLTCGLAYGLGENTSLTTLSVTVNNYSEMEGELTRGLGDGLRKNTSLTMLSLTVNNYSHMEGDLTCGLGYGLGENTSLTTLSLTVNNYSHMEGDLTRGLGDGLGKNTSLTKLSVTVNNYSEMEGEWTRGLGDGLGKNMSLTTLSLTVNNYSETRGDLTGVLADGLAKNTSVVTLNLTLSNWNNLYEDWIHGLVDALVTNMSSTAISLEVN</sequence>
<feature type="non-terminal residue" evidence="5">
    <location>
        <position position="1639"/>
    </location>
</feature>
<dbReference type="SUPFAM" id="SSF52047">
    <property type="entry name" value="RNI-like"/>
    <property type="match status" value="2"/>
</dbReference>
<dbReference type="EMBL" id="CALNXJ010000015">
    <property type="protein sequence ID" value="CAH3116688.1"/>
    <property type="molecule type" value="Genomic_DNA"/>
</dbReference>
<protein>
    <recommendedName>
        <fullName evidence="4">NACHT domain-containing protein</fullName>
    </recommendedName>
</protein>
<dbReference type="PANTHER" id="PTHR46844">
    <property type="entry name" value="SLR5058 PROTEIN"/>
    <property type="match status" value="1"/>
</dbReference>
<dbReference type="SUPFAM" id="SSF52540">
    <property type="entry name" value="P-loop containing nucleoside triphosphate hydrolases"/>
    <property type="match status" value="1"/>
</dbReference>
<evidence type="ECO:0000256" key="3">
    <source>
        <dbReference type="SAM" id="MobiDB-lite"/>
    </source>
</evidence>
<dbReference type="InterPro" id="IPR027417">
    <property type="entry name" value="P-loop_NTPase"/>
</dbReference>
<evidence type="ECO:0000256" key="2">
    <source>
        <dbReference type="ARBA" id="ARBA00022840"/>
    </source>
</evidence>
<reference evidence="5 6" key="1">
    <citation type="submission" date="2022-05" db="EMBL/GenBank/DDBJ databases">
        <authorList>
            <consortium name="Genoscope - CEA"/>
            <person name="William W."/>
        </authorList>
    </citation>
    <scope>NUCLEOTIDE SEQUENCE [LARGE SCALE GENOMIC DNA]</scope>
</reference>
<feature type="compositionally biased region" description="Polar residues" evidence="3">
    <location>
        <begin position="7"/>
        <end position="18"/>
    </location>
</feature>
<evidence type="ECO:0000256" key="1">
    <source>
        <dbReference type="ARBA" id="ARBA00022741"/>
    </source>
</evidence>
<organism evidence="5 6">
    <name type="scientific">Pocillopora meandrina</name>
    <dbReference type="NCBI Taxonomy" id="46732"/>
    <lineage>
        <taxon>Eukaryota</taxon>
        <taxon>Metazoa</taxon>
        <taxon>Cnidaria</taxon>
        <taxon>Anthozoa</taxon>
        <taxon>Hexacorallia</taxon>
        <taxon>Scleractinia</taxon>
        <taxon>Astrocoeniina</taxon>
        <taxon>Pocilloporidae</taxon>
        <taxon>Pocillopora</taxon>
    </lineage>
</organism>
<evidence type="ECO:0000313" key="6">
    <source>
        <dbReference type="Proteomes" id="UP001159428"/>
    </source>
</evidence>
<dbReference type="Proteomes" id="UP001159428">
    <property type="component" value="Unassembled WGS sequence"/>
</dbReference>
<dbReference type="InterPro" id="IPR007111">
    <property type="entry name" value="NACHT_NTPase"/>
</dbReference>
<dbReference type="Gene3D" id="3.40.50.2000">
    <property type="entry name" value="Glycogen Phosphorylase B"/>
    <property type="match status" value="1"/>
</dbReference>
<dbReference type="CDD" id="cd03801">
    <property type="entry name" value="GT4_PimA-like"/>
    <property type="match status" value="1"/>
</dbReference>
<dbReference type="PROSITE" id="PS50837">
    <property type="entry name" value="NACHT"/>
    <property type="match status" value="1"/>
</dbReference>
<dbReference type="PANTHER" id="PTHR46844:SF1">
    <property type="entry name" value="SLR5058 PROTEIN"/>
    <property type="match status" value="1"/>
</dbReference>
<keyword evidence="6" id="KW-1185">Reference proteome</keyword>
<gene>
    <name evidence="5" type="ORF">PMEA_00006547</name>
</gene>
<feature type="domain" description="NACHT" evidence="4">
    <location>
        <begin position="515"/>
        <end position="639"/>
    </location>
</feature>
<keyword evidence="2" id="KW-0067">ATP-binding</keyword>
<comment type="caution">
    <text evidence="5">The sequence shown here is derived from an EMBL/GenBank/DDBJ whole genome shotgun (WGS) entry which is preliminary data.</text>
</comment>